<dbReference type="HOGENOM" id="CLU_2777244_0_0_1"/>
<protein>
    <submittedName>
        <fullName evidence="1">Uncharacterized protein</fullName>
    </submittedName>
</protein>
<gene>
    <name evidence="1" type="ORF">GLOINDRAFT_9322</name>
</gene>
<proteinExistence type="predicted"/>
<dbReference type="EMBL" id="KI297833">
    <property type="protein sequence ID" value="ERZ99617.1"/>
    <property type="molecule type" value="Genomic_DNA"/>
</dbReference>
<reference evidence="1" key="1">
    <citation type="submission" date="2013-07" db="EMBL/GenBank/DDBJ databases">
        <title>The genome of an arbuscular mycorrhizal fungus provides insights into the evolution of the oldest plant symbiosis.</title>
        <authorList>
            <consortium name="DOE Joint Genome Institute"/>
            <person name="Tisserant E."/>
            <person name="Malbreil M."/>
            <person name="Kuo A."/>
            <person name="Kohler A."/>
            <person name="Symeonidi A."/>
            <person name="Balestrini R."/>
            <person name="Charron P."/>
            <person name="Duensing N."/>
            <person name="Frei-dit-Frey N."/>
            <person name="Gianinazzi-Pearson V."/>
            <person name="Gilbert B."/>
            <person name="Handa Y."/>
            <person name="Hijri M."/>
            <person name="Kaul R."/>
            <person name="Kawaguchi M."/>
            <person name="Krajinski F."/>
            <person name="Lammers P."/>
            <person name="Lapierre D."/>
            <person name="Masclaux F.G."/>
            <person name="Murat C."/>
            <person name="Morin E."/>
            <person name="Ndikumana S."/>
            <person name="Pagni M."/>
            <person name="Petitpierre D."/>
            <person name="Requena N."/>
            <person name="Rosikiewicz P."/>
            <person name="Riley R."/>
            <person name="Saito K."/>
            <person name="San Clemente H."/>
            <person name="Shapiro H."/>
            <person name="van Tuinen D."/>
            <person name="Becard G."/>
            <person name="Bonfante P."/>
            <person name="Paszkowski U."/>
            <person name="Shachar-Hill Y."/>
            <person name="Young J.P."/>
            <person name="Sanders I.R."/>
            <person name="Henrissat B."/>
            <person name="Rensing S.A."/>
            <person name="Grigoriev I.V."/>
            <person name="Corradi N."/>
            <person name="Roux C."/>
            <person name="Martin F."/>
        </authorList>
    </citation>
    <scope>NUCLEOTIDE SEQUENCE</scope>
    <source>
        <strain evidence="1">DAOM 197198</strain>
    </source>
</reference>
<organism evidence="1">
    <name type="scientific">Rhizophagus irregularis (strain DAOM 181602 / DAOM 197198 / MUCL 43194)</name>
    <name type="common">Arbuscular mycorrhizal fungus</name>
    <name type="synonym">Glomus intraradices</name>
    <dbReference type="NCBI Taxonomy" id="747089"/>
    <lineage>
        <taxon>Eukaryota</taxon>
        <taxon>Fungi</taxon>
        <taxon>Fungi incertae sedis</taxon>
        <taxon>Mucoromycota</taxon>
        <taxon>Glomeromycotina</taxon>
        <taxon>Glomeromycetes</taxon>
        <taxon>Glomerales</taxon>
        <taxon>Glomeraceae</taxon>
        <taxon>Rhizophagus</taxon>
    </lineage>
</organism>
<sequence>MDTDLGYANTRTLYPNKSKERRWIYEPTKPLATLDADLDYNSYDKNFDMVNMVSILKVSANYTMKGIDN</sequence>
<name>U9SZY6_RHIID</name>
<accession>U9SZY6</accession>
<dbReference type="AlphaFoldDB" id="U9SZY6"/>
<evidence type="ECO:0000313" key="1">
    <source>
        <dbReference type="EMBL" id="ERZ99617.1"/>
    </source>
</evidence>